<feature type="compositionally biased region" description="Basic and acidic residues" evidence="1">
    <location>
        <begin position="23"/>
        <end position="32"/>
    </location>
</feature>
<sequence>MNFRLFSFILIITVLLFGCSKKDESTDDHIQPEPEENISEETESDSLVDGESDESIEGDANLGEEDIQSGIGEELLENIPRVPQDTAGFINQIAGSYAGVEILDENIVEDVLEDVQKLEPLSEDANEEQVDEYFDYLYSLVAEDFPNPQDTIKKWEFSASGDPDLPDSRYQFKENYNIEVLLDASGSMGAYIGDKTMMEIAKDSIHDFMKQVPEDANVSFRVYGHEGTGSQEDKGKSCAAIEQVYGYAPYKEDEFQKELDKIEPAGWTPLASVLEQAEEALQEFDSENSTNLIYVVSDGVETCDGDPVKVAKSLADSNAEPIINIIGFNVNSNAQKQLKEMAEVSGGVFSTANNQDQLKEEFNRAEEVLEAWEKWRKDAIDDVDASRVGGKQL</sequence>
<name>A0ABU6KIE5_9BACI</name>
<dbReference type="SMART" id="SM00327">
    <property type="entry name" value="VWA"/>
    <property type="match status" value="1"/>
</dbReference>
<organism evidence="3 4">
    <name type="scientific">Virgibacillus tibetensis</name>
    <dbReference type="NCBI Taxonomy" id="3042313"/>
    <lineage>
        <taxon>Bacteria</taxon>
        <taxon>Bacillati</taxon>
        <taxon>Bacillota</taxon>
        <taxon>Bacilli</taxon>
        <taxon>Bacillales</taxon>
        <taxon>Bacillaceae</taxon>
        <taxon>Virgibacillus</taxon>
    </lineage>
</organism>
<evidence type="ECO:0000259" key="2">
    <source>
        <dbReference type="PROSITE" id="PS50234"/>
    </source>
</evidence>
<dbReference type="Gene3D" id="3.40.50.410">
    <property type="entry name" value="von Willebrand factor, type A domain"/>
    <property type="match status" value="1"/>
</dbReference>
<dbReference type="SUPFAM" id="SSF53300">
    <property type="entry name" value="vWA-like"/>
    <property type="match status" value="1"/>
</dbReference>
<gene>
    <name evidence="3" type="ORF">QGM71_15760</name>
</gene>
<dbReference type="PROSITE" id="PS51257">
    <property type="entry name" value="PROKAR_LIPOPROTEIN"/>
    <property type="match status" value="1"/>
</dbReference>
<proteinExistence type="predicted"/>
<protein>
    <submittedName>
        <fullName evidence="3">VWA domain-containing protein</fullName>
    </submittedName>
</protein>
<feature type="compositionally biased region" description="Acidic residues" evidence="1">
    <location>
        <begin position="33"/>
        <end position="63"/>
    </location>
</feature>
<evidence type="ECO:0000313" key="3">
    <source>
        <dbReference type="EMBL" id="MEC5424943.1"/>
    </source>
</evidence>
<accession>A0ABU6KIE5</accession>
<dbReference type="RefSeq" id="WP_327608500.1">
    <property type="nucleotide sequence ID" value="NZ_JARZFX010000009.1"/>
</dbReference>
<dbReference type="Pfam" id="PF00092">
    <property type="entry name" value="VWA"/>
    <property type="match status" value="1"/>
</dbReference>
<dbReference type="PROSITE" id="PS50234">
    <property type="entry name" value="VWFA"/>
    <property type="match status" value="1"/>
</dbReference>
<dbReference type="EMBL" id="JARZFX010000009">
    <property type="protein sequence ID" value="MEC5424943.1"/>
    <property type="molecule type" value="Genomic_DNA"/>
</dbReference>
<keyword evidence="4" id="KW-1185">Reference proteome</keyword>
<feature type="region of interest" description="Disordered" evidence="1">
    <location>
        <begin position="23"/>
        <end position="63"/>
    </location>
</feature>
<dbReference type="Proteomes" id="UP001335737">
    <property type="component" value="Unassembled WGS sequence"/>
</dbReference>
<dbReference type="InterPro" id="IPR002035">
    <property type="entry name" value="VWF_A"/>
</dbReference>
<feature type="domain" description="VWFA" evidence="2">
    <location>
        <begin position="177"/>
        <end position="368"/>
    </location>
</feature>
<dbReference type="InterPro" id="IPR036465">
    <property type="entry name" value="vWFA_dom_sf"/>
</dbReference>
<evidence type="ECO:0000256" key="1">
    <source>
        <dbReference type="SAM" id="MobiDB-lite"/>
    </source>
</evidence>
<comment type="caution">
    <text evidence="3">The sequence shown here is derived from an EMBL/GenBank/DDBJ whole genome shotgun (WGS) entry which is preliminary data.</text>
</comment>
<reference evidence="3 4" key="1">
    <citation type="journal article" date="2024" name="Int. J. Syst. Evol. Microbiol.">
        <title>Virgibacillus tibetensis sp. nov., isolated from salt lake on the Tibetan Plateau of China.</title>
        <authorList>
            <person name="Phurbu D."/>
            <person name="Liu Z.-X."/>
            <person name="Wang R."/>
            <person name="Zheng Y.-Y."/>
            <person name="Liu H.-C."/>
            <person name="Zhou Y.-G."/>
            <person name="Yu Y.-J."/>
            <person name="Li A.-H."/>
        </authorList>
    </citation>
    <scope>NUCLEOTIDE SEQUENCE [LARGE SCALE GENOMIC DNA]</scope>
    <source>
        <strain evidence="3 4">C22-A2</strain>
    </source>
</reference>
<evidence type="ECO:0000313" key="4">
    <source>
        <dbReference type="Proteomes" id="UP001335737"/>
    </source>
</evidence>